<feature type="compositionally biased region" description="Polar residues" evidence="2">
    <location>
        <begin position="1777"/>
        <end position="1795"/>
    </location>
</feature>
<name>A0ABQ8LJR3_LABRO</name>
<evidence type="ECO:0000259" key="4">
    <source>
        <dbReference type="Pfam" id="PF23314"/>
    </source>
</evidence>
<gene>
    <name evidence="6" type="ORF">H4Q32_028228</name>
</gene>
<dbReference type="CDD" id="cd22569">
    <property type="entry name" value="TASOR_PBD"/>
    <property type="match status" value="1"/>
</dbReference>
<feature type="region of interest" description="Disordered" evidence="2">
    <location>
        <begin position="72"/>
        <end position="127"/>
    </location>
</feature>
<dbReference type="Pfam" id="PF24630">
    <property type="entry name" value="PIN_TASOR"/>
    <property type="match status" value="1"/>
</dbReference>
<dbReference type="InterPro" id="IPR022188">
    <property type="entry name" value="TASOR_DUF3715"/>
</dbReference>
<feature type="compositionally biased region" description="Low complexity" evidence="2">
    <location>
        <begin position="1150"/>
        <end position="1168"/>
    </location>
</feature>
<evidence type="ECO:0000256" key="2">
    <source>
        <dbReference type="SAM" id="MobiDB-lite"/>
    </source>
</evidence>
<evidence type="ECO:0000313" key="6">
    <source>
        <dbReference type="EMBL" id="KAI2650898.1"/>
    </source>
</evidence>
<feature type="compositionally biased region" description="Polar residues" evidence="2">
    <location>
        <begin position="981"/>
        <end position="990"/>
    </location>
</feature>
<dbReference type="InterPro" id="IPR056242">
    <property type="entry name" value="PIN_TASOR"/>
</dbReference>
<reference evidence="6 7" key="1">
    <citation type="submission" date="2022-01" db="EMBL/GenBank/DDBJ databases">
        <title>A high-quality chromosome-level genome assembly of rohu carp, Labeo rohita.</title>
        <authorList>
            <person name="Arick M.A. II"/>
            <person name="Hsu C.-Y."/>
            <person name="Magbanua Z."/>
            <person name="Pechanova O."/>
            <person name="Grover C."/>
            <person name="Miller E."/>
            <person name="Thrash A."/>
            <person name="Ezzel L."/>
            <person name="Alam S."/>
            <person name="Benzie J."/>
            <person name="Hamilton M."/>
            <person name="Karsi A."/>
            <person name="Lawrence M.L."/>
            <person name="Peterson D.G."/>
        </authorList>
    </citation>
    <scope>NUCLEOTIDE SEQUENCE [LARGE SCALE GENOMIC DNA]</scope>
    <source>
        <strain evidence="7">BAU-BD-2019</strain>
        <tissue evidence="6">Blood</tissue>
    </source>
</reference>
<dbReference type="PANTHER" id="PTHR16207">
    <property type="entry name" value="SET DOMAIN-CONTAINING PROTEIN"/>
    <property type="match status" value="1"/>
</dbReference>
<feature type="region of interest" description="Disordered" evidence="2">
    <location>
        <begin position="1126"/>
        <end position="1190"/>
    </location>
</feature>
<feature type="compositionally biased region" description="Basic and acidic residues" evidence="2">
    <location>
        <begin position="668"/>
        <end position="677"/>
    </location>
</feature>
<dbReference type="Proteomes" id="UP000830375">
    <property type="component" value="Unassembled WGS sequence"/>
</dbReference>
<organism evidence="6 7">
    <name type="scientific">Labeo rohita</name>
    <name type="common">Indian major carp</name>
    <name type="synonym">Cyprinus rohita</name>
    <dbReference type="NCBI Taxonomy" id="84645"/>
    <lineage>
        <taxon>Eukaryota</taxon>
        <taxon>Metazoa</taxon>
        <taxon>Chordata</taxon>
        <taxon>Craniata</taxon>
        <taxon>Vertebrata</taxon>
        <taxon>Euteleostomi</taxon>
        <taxon>Actinopterygii</taxon>
        <taxon>Neopterygii</taxon>
        <taxon>Teleostei</taxon>
        <taxon>Ostariophysi</taxon>
        <taxon>Cypriniformes</taxon>
        <taxon>Cyprinidae</taxon>
        <taxon>Labeoninae</taxon>
        <taxon>Labeonini</taxon>
        <taxon>Labeo</taxon>
    </lineage>
</organism>
<dbReference type="Pfam" id="PF12509">
    <property type="entry name" value="DUF3715"/>
    <property type="match status" value="1"/>
</dbReference>
<dbReference type="Pfam" id="PF23314">
    <property type="entry name" value="TASOR_alpha-beta"/>
    <property type="match status" value="1"/>
</dbReference>
<comment type="similarity">
    <text evidence="1">Belongs to the TASOR family.</text>
</comment>
<feature type="region of interest" description="Disordered" evidence="2">
    <location>
        <begin position="975"/>
        <end position="1036"/>
    </location>
</feature>
<keyword evidence="7" id="KW-1185">Reference proteome</keyword>
<feature type="compositionally biased region" description="Basic and acidic residues" evidence="2">
    <location>
        <begin position="72"/>
        <end position="81"/>
    </location>
</feature>
<comment type="caution">
    <text evidence="6">The sequence shown here is derived from an EMBL/GenBank/DDBJ whole genome shotgun (WGS) entry which is preliminary data.</text>
</comment>
<feature type="compositionally biased region" description="Basic and acidic residues" evidence="2">
    <location>
        <begin position="684"/>
        <end position="695"/>
    </location>
</feature>
<accession>A0ABQ8LJR3</accession>
<feature type="domain" description="TASOR PIN" evidence="5">
    <location>
        <begin position="1386"/>
        <end position="1522"/>
    </location>
</feature>
<evidence type="ECO:0000259" key="3">
    <source>
        <dbReference type="Pfam" id="PF12509"/>
    </source>
</evidence>
<feature type="region of interest" description="Disordered" evidence="2">
    <location>
        <begin position="1578"/>
        <end position="1603"/>
    </location>
</feature>
<protein>
    <submittedName>
        <fullName evidence="6">Protein TASOR</fullName>
    </submittedName>
</protein>
<dbReference type="Gene3D" id="3.90.228.10">
    <property type="match status" value="1"/>
</dbReference>
<feature type="compositionally biased region" description="Acidic residues" evidence="2">
    <location>
        <begin position="94"/>
        <end position="105"/>
    </location>
</feature>
<feature type="domain" description="TASOR alpha/beta" evidence="4">
    <location>
        <begin position="1286"/>
        <end position="1382"/>
    </location>
</feature>
<dbReference type="EMBL" id="JACTAM010000022">
    <property type="protein sequence ID" value="KAI2650898.1"/>
    <property type="molecule type" value="Genomic_DNA"/>
</dbReference>
<dbReference type="PANTHER" id="PTHR16207:SF1">
    <property type="entry name" value="PROTEIN TASOR"/>
    <property type="match status" value="1"/>
</dbReference>
<sequence>MMEPAGRRCCDLLTSTHCGYEWACTCVCVYVCCEALSADTNPTLPPAISAARRIHVRSCLELMNKAAMEHRGGKFSDKGKDNPAAPSWSQNGATEEEYGCPDGPDEERRVKSVSRAAKPAEEQPRLNFHIPRKSREKRALFQNLTTDSREFSDILQILTSCYKDSSSTGMFEYSKPRLVHNELLEKDFMEKRRELKQDGRTEKELSETFCFLLCDAQKVSVVCEKGLSVGSSWMSMLGNPSKGVYLCQFSDLLQITPIEPGTTGNIIVFKVIKGKVKSVHDCMSVSMDPTPKFDSHFSKNSTRVTSLQSYRAFEYTQQYFYEYVDFEISSRPRHVCPYAVVSFYFKGKEASTVAPKPLPPLRRCYTVWRGHFVNGGKDVYQASLRSLSQPFLPYKLPEKIEIGKVMSLQQVKQKIPLFDVVEKDKTSPKSLTALLQKLEEEGLVLVNMVKDRGFLFLLSASQMANSSERRGGWKMSSIQALFIYREKRDWLKSSSNPSETCRPVSSEHHIPIMPQHDSFISALHYALNKARGEPPADLSTAIEQQVYDYLTNLREGKPLQRIRTDYDPKLDVREKLFPAPRQKTNWESFMRPYIYKPVVFTMLLENVKKKVEELRVQTDATAGKTAPHNDPEKVKELLKLIQLNKKNSKGKAGDSEATEDTYTLKRKVDLDAHEGSSKRQRNQPNEELRDADERQSTTSLASILSSVGLQDTDLRKNKTQGVMKIMEILDSFGRTNLDTDLRKDPTQGAIEVLRLIDNMTRAAAESPDDTEIRDTTDISDTARRLGLPTDRDIDLRKRFVDDEPERTDCLEKKGETDYVEKTQVKRGKVGERLWQKENLMLRKGQTDYVEKTQVKRGKVGEQKENLVLVKKGETDYVEKTQVKRGKVGERLWQKENLMLKKHATDYVEKTQVKRGKEETAGSLSSLEEAFSPCSDSGGQQRGVNLLGEKTIPWVLIPITGLKTERYSQRQMDYPEDPRFVQSPTVSTHTTPDIKELSPPYQPDSSNTAMDLDVQTAAEVEDEEPVPTAVTTDCPAEPVASSSGFDHIVDELVSGFSTEVEQLLKAKRIYYVSCSSTQGSREPSQAPVVPLSNYVSNYNTPFPVSNYISSFHDSLMMFIDPQHSSRYHGAQEDVSSTSSAAEVPSNVPDTSSNLNPCASSSSNNTLESSQRPCSPSSALPDPMTQPQYHSGLPDAEIQQAPHQMWALEQDQVTQKTQEANITQDCHEMNGSLVAETTGAVEGQTAQAATLAEDASMGHAHSAFSSIIDQLQPEVISNLVEIIKGVQKNAVYFYIHSTDEEESDVCWEIKEYLKKLGNLECNPHGFLEKNSSQDKLLVIIQNVDIAAQVHKIPSLVSLKKHPSVSFAGVDNLSDIQNHTYNELFQSGGFIVSDEHVLNPAVITAEKLQDILEYIEQLNSPQSPWRWRVHFKSHKKLREHSRLKADALKLYEILSEYEKKHIVEILSYHECDTPSRRAPDLDCLVNLQARFTKQRHLIFLTGFQFEMFPHYSSSGIVIANVDDIKFVISSLATGGNVDSVPSAETCATPAPASLRDDSMSLDSDLDSSDNIISVTTETTHVVPDQPPSALATDPCPPASEPSLQDQANPIPVITTTSEMPKKLDFVALSEAISQFKASKMLSRSDAGETLQTSFRVDPHQSFLSHSDMSDSYPQYSLENHSLPETGSCTSIKMETAVTTTVGDPLSSSSPVEASCEMVQYGETATSAAAPIIAAESTSNIMNISKAWEQSSTTSMDTQSGTTNAGTSNESGLSEKPAVTAVNNASSSEPLVNNKSVSSGFLPRPGTSRHTMDRFYPALQSSGFMSAPHGSVGLNAPRFVSHNGAIGLRHPLLNCTVSNNVGVVGSPVFRGFLPNPNMQMSWNNLAQGSASGLWGAHYGMDVQQIHTSPFIQTWHGNPAFQGDSYHPNRGGFGGW</sequence>
<proteinExistence type="inferred from homology"/>
<dbReference type="InterPro" id="IPR046432">
    <property type="entry name" value="TASOR"/>
</dbReference>
<feature type="region of interest" description="Disordered" evidence="2">
    <location>
        <begin position="1745"/>
        <end position="1804"/>
    </location>
</feature>
<feature type="compositionally biased region" description="Polar residues" evidence="2">
    <location>
        <begin position="1745"/>
        <end position="1768"/>
    </location>
</feature>
<dbReference type="InterPro" id="IPR056243">
    <property type="entry name" value="TASOR_ab_dom"/>
</dbReference>
<feature type="region of interest" description="Disordered" evidence="2">
    <location>
        <begin position="668"/>
        <end position="697"/>
    </location>
</feature>
<evidence type="ECO:0000256" key="1">
    <source>
        <dbReference type="ARBA" id="ARBA00008058"/>
    </source>
</evidence>
<evidence type="ECO:0000313" key="7">
    <source>
        <dbReference type="Proteomes" id="UP000830375"/>
    </source>
</evidence>
<feature type="domain" description="TASOR pseudo-PARP" evidence="3">
    <location>
        <begin position="194"/>
        <end position="337"/>
    </location>
</feature>
<evidence type="ECO:0000259" key="5">
    <source>
        <dbReference type="Pfam" id="PF24630"/>
    </source>
</evidence>
<feature type="region of interest" description="Disordered" evidence="2">
    <location>
        <begin position="918"/>
        <end position="938"/>
    </location>
</feature>